<evidence type="ECO:0000256" key="1">
    <source>
        <dbReference type="SAM" id="MobiDB-lite"/>
    </source>
</evidence>
<proteinExistence type="predicted"/>
<dbReference type="Proteomes" id="UP000631300">
    <property type="component" value="Unassembled WGS sequence"/>
</dbReference>
<keyword evidence="3" id="KW-1185">Reference proteome</keyword>
<dbReference type="EMBL" id="BMXP01000001">
    <property type="protein sequence ID" value="GGW74770.1"/>
    <property type="molecule type" value="Genomic_DNA"/>
</dbReference>
<reference evidence="2" key="1">
    <citation type="journal article" date="2014" name="Int. J. Syst. Evol. Microbiol.">
        <title>Complete genome sequence of Corynebacterium casei LMG S-19264T (=DSM 44701T), isolated from a smear-ripened cheese.</title>
        <authorList>
            <consortium name="US DOE Joint Genome Institute (JGI-PGF)"/>
            <person name="Walter F."/>
            <person name="Albersmeier A."/>
            <person name="Kalinowski J."/>
            <person name="Ruckert C."/>
        </authorList>
    </citation>
    <scope>NUCLEOTIDE SEQUENCE</scope>
    <source>
        <strain evidence="2">KCTC 22164</strain>
    </source>
</reference>
<feature type="region of interest" description="Disordered" evidence="1">
    <location>
        <begin position="46"/>
        <end position="69"/>
    </location>
</feature>
<sequence>MTKVKLLEMLGADASLQSGSARDMLLADADINHIADTGKLWCLMLPEDDEQEQESEKDDATSVGSTSAH</sequence>
<protein>
    <submittedName>
        <fullName evidence="2">Uncharacterized protein</fullName>
    </submittedName>
</protein>
<comment type="caution">
    <text evidence="2">The sequence shown here is derived from an EMBL/GenBank/DDBJ whole genome shotgun (WGS) entry which is preliminary data.</text>
</comment>
<reference evidence="2" key="2">
    <citation type="submission" date="2020-09" db="EMBL/GenBank/DDBJ databases">
        <authorList>
            <person name="Sun Q."/>
            <person name="Kim S."/>
        </authorList>
    </citation>
    <scope>NUCLEOTIDE SEQUENCE</scope>
    <source>
        <strain evidence="2">KCTC 22164</strain>
    </source>
</reference>
<name>A0A918JCJ6_9ALTE</name>
<accession>A0A918JCJ6</accession>
<gene>
    <name evidence="2" type="ORF">GCM10007391_03530</name>
</gene>
<organism evidence="2 3">
    <name type="scientific">Alteromonas halophila</name>
    <dbReference type="NCBI Taxonomy" id="516698"/>
    <lineage>
        <taxon>Bacteria</taxon>
        <taxon>Pseudomonadati</taxon>
        <taxon>Pseudomonadota</taxon>
        <taxon>Gammaproteobacteria</taxon>
        <taxon>Alteromonadales</taxon>
        <taxon>Alteromonadaceae</taxon>
        <taxon>Alteromonas/Salinimonas group</taxon>
        <taxon>Alteromonas</taxon>
    </lineage>
</organism>
<dbReference type="AlphaFoldDB" id="A0A918JCJ6"/>
<evidence type="ECO:0000313" key="2">
    <source>
        <dbReference type="EMBL" id="GGW74770.1"/>
    </source>
</evidence>
<feature type="compositionally biased region" description="Acidic residues" evidence="1">
    <location>
        <begin position="46"/>
        <end position="57"/>
    </location>
</feature>
<evidence type="ECO:0000313" key="3">
    <source>
        <dbReference type="Proteomes" id="UP000631300"/>
    </source>
</evidence>
<dbReference type="RefSeq" id="WP_189403367.1">
    <property type="nucleotide sequence ID" value="NZ_BMXP01000001.1"/>
</dbReference>